<evidence type="ECO:0000313" key="3">
    <source>
        <dbReference type="Proteomes" id="UP000824013"/>
    </source>
</evidence>
<dbReference type="GO" id="GO:0030246">
    <property type="term" value="F:carbohydrate binding"/>
    <property type="evidence" value="ECO:0007669"/>
    <property type="project" value="InterPro"/>
</dbReference>
<dbReference type="AlphaFoldDB" id="A0A9D1ZQ70"/>
<sequence>VQNSAPLRRNVEERKQELYYISTISIKAAINATSWTGLNIEETDNAKQTSVTATSDSVENNFYQIAFNDGQLDLTNKQNHQTYTNFLSFEDGADAGDTYDYSPSFHDWIINLDFSDADVKVISGKYTNKISLKGTWKLPHDLDSRKEKMLDSTLEYKLTLTLEKDSETIKYQLDTDNQTLDHRLRLILNTDVNAKESFADTPFGFISRPVVDPHLNDWQDIGYHEEPTSMRPMIHFANIHSNGSSWSFIGLGSKDFQVVGKDFNKLAITMFRGVGYLGRPDLLRRPSDASGLESKYVETPHSQLQGKYTFKGGIVVGNEFNVADLQKQHLLLTSTPLFYQEQSLNRFTNPLRYFMVNKAVDFKDETEQLINLNTDKLVLSSLALTKDSSGYALRVYNPTNETVEHAGIVKLAKKAAVDSLNLNSEVLSTLETSTTEFELNDFKPGEIRTYGIYFIK</sequence>
<dbReference type="InterPro" id="IPR011682">
    <property type="entry name" value="Glyco_hydro_38_C"/>
</dbReference>
<dbReference type="SUPFAM" id="SSF74650">
    <property type="entry name" value="Galactose mutarotase-like"/>
    <property type="match status" value="1"/>
</dbReference>
<gene>
    <name evidence="2" type="ORF">H9820_13310</name>
</gene>
<dbReference type="Gene3D" id="2.70.98.30">
    <property type="entry name" value="Golgi alpha-mannosidase II, domain 4"/>
    <property type="match status" value="1"/>
</dbReference>
<reference evidence="2" key="2">
    <citation type="submission" date="2021-04" db="EMBL/GenBank/DDBJ databases">
        <authorList>
            <person name="Gilroy R."/>
        </authorList>
    </citation>
    <scope>NUCLEOTIDE SEQUENCE</scope>
    <source>
        <strain evidence="2">3204</strain>
    </source>
</reference>
<reference evidence="2" key="1">
    <citation type="journal article" date="2021" name="PeerJ">
        <title>Extensive microbial diversity within the chicken gut microbiome revealed by metagenomics and culture.</title>
        <authorList>
            <person name="Gilroy R."/>
            <person name="Ravi A."/>
            <person name="Getino M."/>
            <person name="Pursley I."/>
            <person name="Horton D.L."/>
            <person name="Alikhan N.F."/>
            <person name="Baker D."/>
            <person name="Gharbi K."/>
            <person name="Hall N."/>
            <person name="Watson M."/>
            <person name="Adriaenssens E.M."/>
            <person name="Foster-Nyarko E."/>
            <person name="Jarju S."/>
            <person name="Secka A."/>
            <person name="Antonio M."/>
            <person name="Oren A."/>
            <person name="Chaudhuri R.R."/>
            <person name="La Ragione R."/>
            <person name="Hildebrand F."/>
            <person name="Pallen M.J."/>
        </authorList>
    </citation>
    <scope>NUCLEOTIDE SEQUENCE</scope>
    <source>
        <strain evidence="2">3204</strain>
    </source>
</reference>
<dbReference type="GO" id="GO:0006013">
    <property type="term" value="P:mannose metabolic process"/>
    <property type="evidence" value="ECO:0007669"/>
    <property type="project" value="InterPro"/>
</dbReference>
<dbReference type="PANTHER" id="PTHR46017:SF2">
    <property type="entry name" value="MANNOSYLGLYCERATE HYDROLASE"/>
    <property type="match status" value="1"/>
</dbReference>
<organism evidence="2 3">
    <name type="scientific">Candidatus Companilactobacillus pullicola</name>
    <dbReference type="NCBI Taxonomy" id="2838523"/>
    <lineage>
        <taxon>Bacteria</taxon>
        <taxon>Bacillati</taxon>
        <taxon>Bacillota</taxon>
        <taxon>Bacilli</taxon>
        <taxon>Lactobacillales</taxon>
        <taxon>Lactobacillaceae</taxon>
        <taxon>Companilactobacillus</taxon>
    </lineage>
</organism>
<proteinExistence type="predicted"/>
<feature type="domain" description="Glycosyl hydrolase family 38 C-terminal" evidence="1">
    <location>
        <begin position="58"/>
        <end position="274"/>
    </location>
</feature>
<feature type="non-terminal residue" evidence="2">
    <location>
        <position position="1"/>
    </location>
</feature>
<dbReference type="GO" id="GO:0004559">
    <property type="term" value="F:alpha-mannosidase activity"/>
    <property type="evidence" value="ECO:0007669"/>
    <property type="project" value="InterPro"/>
</dbReference>
<dbReference type="Pfam" id="PF07748">
    <property type="entry name" value="Glyco_hydro_38C"/>
    <property type="match status" value="1"/>
</dbReference>
<dbReference type="PANTHER" id="PTHR46017">
    <property type="entry name" value="ALPHA-MANNOSIDASE 2C1"/>
    <property type="match status" value="1"/>
</dbReference>
<dbReference type="GO" id="GO:0009313">
    <property type="term" value="P:oligosaccharide catabolic process"/>
    <property type="evidence" value="ECO:0007669"/>
    <property type="project" value="TreeGrafter"/>
</dbReference>
<dbReference type="EMBL" id="DXCM01000097">
    <property type="protein sequence ID" value="HIY93905.1"/>
    <property type="molecule type" value="Genomic_DNA"/>
</dbReference>
<evidence type="ECO:0000313" key="2">
    <source>
        <dbReference type="EMBL" id="HIY93905.1"/>
    </source>
</evidence>
<comment type="caution">
    <text evidence="2">The sequence shown here is derived from an EMBL/GenBank/DDBJ whole genome shotgun (WGS) entry which is preliminary data.</text>
</comment>
<protein>
    <submittedName>
        <fullName evidence="2">Alpha-mannosidase</fullName>
    </submittedName>
</protein>
<evidence type="ECO:0000259" key="1">
    <source>
        <dbReference type="Pfam" id="PF07748"/>
    </source>
</evidence>
<dbReference type="Proteomes" id="UP000824013">
    <property type="component" value="Unassembled WGS sequence"/>
</dbReference>
<accession>A0A9D1ZQ70</accession>
<name>A0A9D1ZQ70_9LACO</name>
<dbReference type="InterPro" id="IPR011013">
    <property type="entry name" value="Gal_mutarotase_sf_dom"/>
</dbReference>